<evidence type="ECO:0000256" key="6">
    <source>
        <dbReference type="ARBA" id="ARBA00023242"/>
    </source>
</evidence>
<evidence type="ECO:0000313" key="11">
    <source>
        <dbReference type="RefSeq" id="XP_039239376.1"/>
    </source>
</evidence>
<comment type="similarity">
    <text evidence="3">Belongs to the CENP-O/MCM21 family.</text>
</comment>
<evidence type="ECO:0000313" key="9">
    <source>
        <dbReference type="Proteomes" id="UP000504627"/>
    </source>
</evidence>
<evidence type="ECO:0000256" key="5">
    <source>
        <dbReference type="ARBA" id="ARBA00022454"/>
    </source>
</evidence>
<evidence type="ECO:0000256" key="4">
    <source>
        <dbReference type="ARBA" id="ARBA00016395"/>
    </source>
</evidence>
<evidence type="ECO:0000256" key="3">
    <source>
        <dbReference type="ARBA" id="ARBA00007321"/>
    </source>
</evidence>
<dbReference type="RefSeq" id="XP_039239376.1">
    <property type="nucleotide sequence ID" value="XM_039383442.1"/>
</dbReference>
<dbReference type="GO" id="GO:0031511">
    <property type="term" value="C:Mis6-Sim4 complex"/>
    <property type="evidence" value="ECO:0007669"/>
    <property type="project" value="TreeGrafter"/>
</dbReference>
<sequence length="299" mass="33851">MEPGKGGPAGNPGKPEAGKRDPPHGVLAQLEVLEARDRREAVEQEEREQREERAALLESRARELRLRRDELREKLERLEKGGLGKAGMPPDPAHPNPRAVLEWRIRSLKALLQVFHLTGISGKLSKRGLCLTLSTSYEGSHLDSFHLELLLRPEVRIQRHSIPAFIPLEQLSRRFLATDLRRFLALLSQHLEGYSSRRFQADQLQERFSDWIQGTPQRNSLCNLLKFSYSLSRNSRTFPLRARLLYQDPLRSLPTEVTVSCSPDAPAALAATASEHSELFRRAALHRAFQTFAGTHGNP</sequence>
<dbReference type="GeneID" id="120323661"/>
<protein>
    <recommendedName>
        <fullName evidence="4">Centromere protein O</fullName>
    </recommendedName>
</protein>
<feature type="region of interest" description="Disordered" evidence="8">
    <location>
        <begin position="1"/>
        <end position="52"/>
    </location>
</feature>
<dbReference type="InterPro" id="IPR018464">
    <property type="entry name" value="CENP-O"/>
</dbReference>
<dbReference type="AlphaFoldDB" id="A0A7R5KCC4"/>
<dbReference type="RefSeq" id="XP_039239375.1">
    <property type="nucleotide sequence ID" value="XM_039383441.1"/>
</dbReference>
<evidence type="ECO:0000256" key="7">
    <source>
        <dbReference type="ARBA" id="ARBA00023328"/>
    </source>
</evidence>
<dbReference type="GO" id="GO:0005634">
    <property type="term" value="C:nucleus"/>
    <property type="evidence" value="ECO:0007669"/>
    <property type="project" value="UniProtKB-SubCell"/>
</dbReference>
<evidence type="ECO:0000256" key="2">
    <source>
        <dbReference type="ARBA" id="ARBA00004584"/>
    </source>
</evidence>
<gene>
    <name evidence="10 11" type="primary">CENPO</name>
</gene>
<dbReference type="Proteomes" id="UP000504627">
    <property type="component" value="Unplaced"/>
</dbReference>
<accession>A0A7R5KCC4</accession>
<dbReference type="PANTHER" id="PTHR14582:SF1">
    <property type="entry name" value="CENTROMERE PROTEIN O"/>
    <property type="match status" value="1"/>
</dbReference>
<dbReference type="PANTHER" id="PTHR14582">
    <property type="entry name" value="INNER KINETOCHORE SUBUNIT MAL2"/>
    <property type="match status" value="1"/>
</dbReference>
<proteinExistence type="inferred from homology"/>
<dbReference type="CTD" id="79172"/>
<evidence type="ECO:0000256" key="1">
    <source>
        <dbReference type="ARBA" id="ARBA00004123"/>
    </source>
</evidence>
<comment type="subcellular location">
    <subcellularLocation>
        <location evidence="2">Chromosome</location>
        <location evidence="2">Centromere</location>
    </subcellularLocation>
    <subcellularLocation>
        <location evidence="1">Nucleus</location>
    </subcellularLocation>
</comment>
<name>A0A7R5KCC4_9PASS</name>
<feature type="compositionally biased region" description="Gly residues" evidence="8">
    <location>
        <begin position="1"/>
        <end position="10"/>
    </location>
</feature>
<organism evidence="9 11">
    <name type="scientific">Pipra filicauda</name>
    <name type="common">Wire-tailed manakin</name>
    <dbReference type="NCBI Taxonomy" id="649802"/>
    <lineage>
        <taxon>Eukaryota</taxon>
        <taxon>Metazoa</taxon>
        <taxon>Chordata</taxon>
        <taxon>Craniata</taxon>
        <taxon>Vertebrata</taxon>
        <taxon>Euteleostomi</taxon>
        <taxon>Archelosauria</taxon>
        <taxon>Archosauria</taxon>
        <taxon>Dinosauria</taxon>
        <taxon>Saurischia</taxon>
        <taxon>Theropoda</taxon>
        <taxon>Coelurosauria</taxon>
        <taxon>Aves</taxon>
        <taxon>Neognathae</taxon>
        <taxon>Neoaves</taxon>
        <taxon>Telluraves</taxon>
        <taxon>Australaves</taxon>
        <taxon>Passeriformes</taxon>
        <taxon>Pipridae</taxon>
        <taxon>Pipra</taxon>
    </lineage>
</organism>
<dbReference type="CDD" id="cd23835">
    <property type="entry name" value="DRWD-N_CENP-O"/>
    <property type="match status" value="1"/>
</dbReference>
<keyword evidence="7" id="KW-0137">Centromere</keyword>
<keyword evidence="6" id="KW-0539">Nucleus</keyword>
<dbReference type="CDD" id="cd23836">
    <property type="entry name" value="DRWD-C_CENP-O"/>
    <property type="match status" value="1"/>
</dbReference>
<reference evidence="10 11" key="1">
    <citation type="submission" date="2025-04" db="UniProtKB">
        <authorList>
            <consortium name="RefSeq"/>
        </authorList>
    </citation>
    <scope>IDENTIFICATION</scope>
    <source>
        <tissue evidence="10 11">Muscle</tissue>
    </source>
</reference>
<dbReference type="Pfam" id="PF09496">
    <property type="entry name" value="CENP-O"/>
    <property type="match status" value="1"/>
</dbReference>
<keyword evidence="5" id="KW-0158">Chromosome</keyword>
<keyword evidence="9" id="KW-1185">Reference proteome</keyword>
<evidence type="ECO:0000256" key="8">
    <source>
        <dbReference type="SAM" id="MobiDB-lite"/>
    </source>
</evidence>
<evidence type="ECO:0000313" key="10">
    <source>
        <dbReference type="RefSeq" id="XP_039239375.1"/>
    </source>
</evidence>
<feature type="compositionally biased region" description="Basic and acidic residues" evidence="8">
    <location>
        <begin position="33"/>
        <end position="52"/>
    </location>
</feature>